<feature type="transmembrane region" description="Helical" evidence="1">
    <location>
        <begin position="20"/>
        <end position="39"/>
    </location>
</feature>
<dbReference type="AlphaFoldDB" id="A0A8S9KG38"/>
<reference evidence="2" key="1">
    <citation type="submission" date="2019-12" db="EMBL/GenBank/DDBJ databases">
        <title>Genome sequencing and annotation of Brassica cretica.</title>
        <authorList>
            <person name="Studholme D.J."/>
            <person name="Sarris P.F."/>
        </authorList>
    </citation>
    <scope>NUCLEOTIDE SEQUENCE</scope>
    <source>
        <strain evidence="2">PFS-102/07</strain>
        <tissue evidence="2">Leaf</tissue>
    </source>
</reference>
<protein>
    <submittedName>
        <fullName evidence="2">Uncharacterized protein</fullName>
    </submittedName>
</protein>
<comment type="caution">
    <text evidence="2">The sequence shown here is derived from an EMBL/GenBank/DDBJ whole genome shotgun (WGS) entry which is preliminary data.</text>
</comment>
<accession>A0A8S9KG38</accession>
<proteinExistence type="predicted"/>
<keyword evidence="1" id="KW-0472">Membrane</keyword>
<keyword evidence="1" id="KW-1133">Transmembrane helix</keyword>
<name>A0A8S9KG38_BRACR</name>
<gene>
    <name evidence="2" type="ORF">F2Q70_00044523</name>
</gene>
<evidence type="ECO:0000313" key="2">
    <source>
        <dbReference type="EMBL" id="KAF2594220.1"/>
    </source>
</evidence>
<sequence length="92" mass="10147">MGGAPPRLFTGSFRRRTVVVAYFDMCAMIVGRLCAVVFFPPLRFFSQMGGAPPRLFTGSFQRRTVVVTCFDTCAMIVGRLPRGVLSCSTVLF</sequence>
<dbReference type="EMBL" id="QGKY02000164">
    <property type="protein sequence ID" value="KAF2594220.1"/>
    <property type="molecule type" value="Genomic_DNA"/>
</dbReference>
<evidence type="ECO:0000256" key="1">
    <source>
        <dbReference type="SAM" id="Phobius"/>
    </source>
</evidence>
<organism evidence="2">
    <name type="scientific">Brassica cretica</name>
    <name type="common">Mustard</name>
    <dbReference type="NCBI Taxonomy" id="69181"/>
    <lineage>
        <taxon>Eukaryota</taxon>
        <taxon>Viridiplantae</taxon>
        <taxon>Streptophyta</taxon>
        <taxon>Embryophyta</taxon>
        <taxon>Tracheophyta</taxon>
        <taxon>Spermatophyta</taxon>
        <taxon>Magnoliopsida</taxon>
        <taxon>eudicotyledons</taxon>
        <taxon>Gunneridae</taxon>
        <taxon>Pentapetalae</taxon>
        <taxon>rosids</taxon>
        <taxon>malvids</taxon>
        <taxon>Brassicales</taxon>
        <taxon>Brassicaceae</taxon>
        <taxon>Brassiceae</taxon>
        <taxon>Brassica</taxon>
    </lineage>
</organism>
<keyword evidence="1" id="KW-0812">Transmembrane</keyword>